<dbReference type="NCBIfam" id="TIGR00756">
    <property type="entry name" value="PPR"/>
    <property type="match status" value="3"/>
</dbReference>
<reference evidence="3 4" key="1">
    <citation type="journal article" date="2020" name="Nat. Food">
        <title>A phased Vanilla planifolia genome enables genetic improvement of flavour and production.</title>
        <authorList>
            <person name="Hasing T."/>
            <person name="Tang H."/>
            <person name="Brym M."/>
            <person name="Khazi F."/>
            <person name="Huang T."/>
            <person name="Chambers A.H."/>
        </authorList>
    </citation>
    <scope>NUCLEOTIDE SEQUENCE [LARGE SCALE GENOMIC DNA]</scope>
    <source>
        <tissue evidence="3">Leaf</tissue>
    </source>
</reference>
<feature type="repeat" description="PPR" evidence="2">
    <location>
        <begin position="197"/>
        <end position="231"/>
    </location>
</feature>
<evidence type="ECO:0000256" key="1">
    <source>
        <dbReference type="ARBA" id="ARBA00022737"/>
    </source>
</evidence>
<organism evidence="3 4">
    <name type="scientific">Vanilla planifolia</name>
    <name type="common">Vanilla</name>
    <dbReference type="NCBI Taxonomy" id="51239"/>
    <lineage>
        <taxon>Eukaryota</taxon>
        <taxon>Viridiplantae</taxon>
        <taxon>Streptophyta</taxon>
        <taxon>Embryophyta</taxon>
        <taxon>Tracheophyta</taxon>
        <taxon>Spermatophyta</taxon>
        <taxon>Magnoliopsida</taxon>
        <taxon>Liliopsida</taxon>
        <taxon>Asparagales</taxon>
        <taxon>Orchidaceae</taxon>
        <taxon>Vanilloideae</taxon>
        <taxon>Vanilleae</taxon>
        <taxon>Vanilla</taxon>
    </lineage>
</organism>
<dbReference type="PANTHER" id="PTHR47926:SF494">
    <property type="entry name" value="DYW DOMAIN-CONTAINING PROTEIN"/>
    <property type="match status" value="1"/>
</dbReference>
<dbReference type="FunFam" id="1.25.40.10:FF:000305">
    <property type="entry name" value="Pentatricopeptide repeat-containing protein mitochondrial"/>
    <property type="match status" value="1"/>
</dbReference>
<dbReference type="Pfam" id="PF13041">
    <property type="entry name" value="PPR_2"/>
    <property type="match status" value="2"/>
</dbReference>
<evidence type="ECO:0000256" key="2">
    <source>
        <dbReference type="PROSITE-ProRule" id="PRU00708"/>
    </source>
</evidence>
<evidence type="ECO:0000313" key="4">
    <source>
        <dbReference type="Proteomes" id="UP000639772"/>
    </source>
</evidence>
<dbReference type="Gene3D" id="1.25.40.10">
    <property type="entry name" value="Tetratricopeptide repeat domain"/>
    <property type="match status" value="3"/>
</dbReference>
<dbReference type="OrthoDB" id="442680at2759"/>
<dbReference type="InterPro" id="IPR046960">
    <property type="entry name" value="PPR_At4g14850-like_plant"/>
</dbReference>
<dbReference type="PROSITE" id="PS51375">
    <property type="entry name" value="PPR"/>
    <property type="match status" value="3"/>
</dbReference>
<dbReference type="FunFam" id="1.25.40.10:FF:000381">
    <property type="entry name" value="Pentatricopeptide repeat-containing protein"/>
    <property type="match status" value="1"/>
</dbReference>
<dbReference type="Pfam" id="PF20431">
    <property type="entry name" value="E_motif"/>
    <property type="match status" value="1"/>
</dbReference>
<dbReference type="Pfam" id="PF01535">
    <property type="entry name" value="PPR"/>
    <property type="match status" value="5"/>
</dbReference>
<feature type="repeat" description="PPR" evidence="2">
    <location>
        <begin position="160"/>
        <end position="194"/>
    </location>
</feature>
<dbReference type="InterPro" id="IPR002885">
    <property type="entry name" value="PPR_rpt"/>
</dbReference>
<evidence type="ECO:0008006" key="5">
    <source>
        <dbReference type="Google" id="ProtNLM"/>
    </source>
</evidence>
<dbReference type="EMBL" id="JADCNM010000014">
    <property type="protein sequence ID" value="KAG0453659.1"/>
    <property type="molecule type" value="Genomic_DNA"/>
</dbReference>
<keyword evidence="1" id="KW-0677">Repeat</keyword>
<dbReference type="AlphaFoldDB" id="A0A835PKY5"/>
<dbReference type="GO" id="GO:0009451">
    <property type="term" value="P:RNA modification"/>
    <property type="evidence" value="ECO:0007669"/>
    <property type="project" value="InterPro"/>
</dbReference>
<feature type="repeat" description="PPR" evidence="2">
    <location>
        <begin position="298"/>
        <end position="332"/>
    </location>
</feature>
<protein>
    <recommendedName>
        <fullName evidence="5">Pentatricopeptide repeat-containing protein</fullName>
    </recommendedName>
</protein>
<proteinExistence type="predicted"/>
<sequence length="476" mass="53137">MKCCAKNDDPRVGKGIHGWIMRNGIEMDVVLQNAMIDFYAKCGAFWFARNVFEMMAERDTVSWNVMIGAHLLCGDANGAMELFRASPSRDVSSWNTFINGQMQIGSHRTAVELLHLMVKIGPTFNQYTLSIGLVLAAKLALLHLGKQIHNKLLRLGFENDAFILNSLINMYCKCGKMETSSTIFNELKQSCMGSLAKTISWSSLITGFFKNGRSELALELFCRMLHQGAIPDPFTLTSVAAACASAGFLELGKQIHACIQKLGHGLDMFLASAVIDMYAKCGSLDDARKTFDVMENKNVVLWTSMLGSYARHGEGREAIRVFEMMIEKNIKPNEISFVGVLSACSHEGLVEEGYKYFILMQNDYGIVPTIEHLTSMVDLLCRSGQLDEAKNFIHKYNLGEYSVVWKALLSACRVHSDMQTARWASEQLVQIQPHEAGSYILLSNACSTKREWVEASKLWSAMKNKGIKKQPGSSWI</sequence>
<dbReference type="GO" id="GO:0003723">
    <property type="term" value="F:RNA binding"/>
    <property type="evidence" value="ECO:0007669"/>
    <property type="project" value="InterPro"/>
</dbReference>
<evidence type="ECO:0000313" key="3">
    <source>
        <dbReference type="EMBL" id="KAG0453659.1"/>
    </source>
</evidence>
<dbReference type="InterPro" id="IPR046848">
    <property type="entry name" value="E_motif"/>
</dbReference>
<dbReference type="Proteomes" id="UP000639772">
    <property type="component" value="Unassembled WGS sequence"/>
</dbReference>
<gene>
    <name evidence="3" type="ORF">HPP92_024963</name>
</gene>
<comment type="caution">
    <text evidence="3">The sequence shown here is derived from an EMBL/GenBank/DDBJ whole genome shotgun (WGS) entry which is preliminary data.</text>
</comment>
<dbReference type="InterPro" id="IPR011990">
    <property type="entry name" value="TPR-like_helical_dom_sf"/>
</dbReference>
<accession>A0A835PKY5</accession>
<dbReference type="PANTHER" id="PTHR47926">
    <property type="entry name" value="PENTATRICOPEPTIDE REPEAT-CONTAINING PROTEIN"/>
    <property type="match status" value="1"/>
</dbReference>
<name>A0A835PKY5_VANPL</name>